<evidence type="ECO:0000259" key="1">
    <source>
        <dbReference type="Pfam" id="PF00583"/>
    </source>
</evidence>
<reference evidence="2 3" key="1">
    <citation type="submission" date="2019-10" db="EMBL/GenBank/DDBJ databases">
        <title>Vibrio sp. nov. isolated from a shrimp pond.</title>
        <authorList>
            <person name="Gomez-Gil B."/>
            <person name="Enciso-Ibarra J."/>
            <person name="Enciso-Ibarra K."/>
            <person name="Bolan-Mejia C."/>
        </authorList>
    </citation>
    <scope>NUCLEOTIDE SEQUENCE [LARGE SCALE GENOMIC DNA]</scope>
    <source>
        <strain evidence="2 3">CAIM 722</strain>
    </source>
</reference>
<dbReference type="Pfam" id="PF00583">
    <property type="entry name" value="Acetyltransf_1"/>
    <property type="match status" value="1"/>
</dbReference>
<dbReference type="SUPFAM" id="SSF55729">
    <property type="entry name" value="Acyl-CoA N-acyltransferases (Nat)"/>
    <property type="match status" value="1"/>
</dbReference>
<keyword evidence="3" id="KW-1185">Reference proteome</keyword>
<dbReference type="GO" id="GO:0016747">
    <property type="term" value="F:acyltransferase activity, transferring groups other than amino-acyl groups"/>
    <property type="evidence" value="ECO:0007669"/>
    <property type="project" value="InterPro"/>
</dbReference>
<name>A0A7X4RUZ3_9VIBR</name>
<dbReference type="RefSeq" id="WP_161155556.1">
    <property type="nucleotide sequence ID" value="NZ_WEKT01000017.1"/>
</dbReference>
<dbReference type="InterPro" id="IPR000182">
    <property type="entry name" value="GNAT_dom"/>
</dbReference>
<protein>
    <submittedName>
        <fullName evidence="2">GNAT family N-acetyltransferase</fullName>
    </submittedName>
</protein>
<dbReference type="Gene3D" id="3.40.630.30">
    <property type="match status" value="1"/>
</dbReference>
<dbReference type="InterPro" id="IPR016181">
    <property type="entry name" value="Acyl_CoA_acyltransferase"/>
</dbReference>
<dbReference type="PANTHER" id="PTHR39173">
    <property type="entry name" value="ACETYLTRANSFERASE"/>
    <property type="match status" value="1"/>
</dbReference>
<sequence length="162" mass="18360">MYMVEASADWLLELDEYMQECAANGLVRYTDKDRSPGEFLEDVLIESNQDCIPQHRVPCKTYFCIDSGNIVGTIRERIGENETIVHSIGHVGYETRPSARNRGVAQFMLAWLKGHGNLSSYIVTCCADNHPSIHVIEHCGGRWINDVEHPDVGTIRRYILHA</sequence>
<feature type="domain" description="N-acetyltransferase" evidence="1">
    <location>
        <begin position="49"/>
        <end position="140"/>
    </location>
</feature>
<dbReference type="AlphaFoldDB" id="A0A7X4RUZ3"/>
<evidence type="ECO:0000313" key="3">
    <source>
        <dbReference type="Proteomes" id="UP000462621"/>
    </source>
</evidence>
<dbReference type="EMBL" id="WEKT01000017">
    <property type="protein sequence ID" value="MZI93775.1"/>
    <property type="molecule type" value="Genomic_DNA"/>
</dbReference>
<keyword evidence="2" id="KW-0808">Transferase</keyword>
<accession>A0A7X4RUZ3</accession>
<gene>
    <name evidence="2" type="ORF">F9817_11285</name>
</gene>
<organism evidence="2 3">
    <name type="scientific">Vibrio eleionomae</name>
    <dbReference type="NCBI Taxonomy" id="2653505"/>
    <lineage>
        <taxon>Bacteria</taxon>
        <taxon>Pseudomonadati</taxon>
        <taxon>Pseudomonadota</taxon>
        <taxon>Gammaproteobacteria</taxon>
        <taxon>Vibrionales</taxon>
        <taxon>Vibrionaceae</taxon>
        <taxon>Vibrio</taxon>
    </lineage>
</organism>
<comment type="caution">
    <text evidence="2">The sequence shown here is derived from an EMBL/GenBank/DDBJ whole genome shotgun (WGS) entry which is preliminary data.</text>
</comment>
<proteinExistence type="predicted"/>
<evidence type="ECO:0000313" key="2">
    <source>
        <dbReference type="EMBL" id="MZI93775.1"/>
    </source>
</evidence>
<dbReference type="PANTHER" id="PTHR39173:SF1">
    <property type="entry name" value="ACETYLTRANSFERASE"/>
    <property type="match status" value="1"/>
</dbReference>
<dbReference type="Proteomes" id="UP000462621">
    <property type="component" value="Unassembled WGS sequence"/>
</dbReference>